<name>A0A5J9T3J6_9POAL</name>
<dbReference type="OrthoDB" id="666409at2759"/>
<proteinExistence type="predicted"/>
<dbReference type="Gramene" id="TVU05958">
    <property type="protein sequence ID" value="TVU05958"/>
    <property type="gene ID" value="EJB05_49144"/>
</dbReference>
<keyword evidence="4" id="KW-1185">Reference proteome</keyword>
<evidence type="ECO:0000313" key="2">
    <source>
        <dbReference type="EMBL" id="TVU05958.1"/>
    </source>
</evidence>
<dbReference type="AlphaFoldDB" id="A0A5J9T3J6"/>
<feature type="transmembrane region" description="Helical" evidence="1">
    <location>
        <begin position="187"/>
        <end position="212"/>
    </location>
</feature>
<feature type="transmembrane region" description="Helical" evidence="1">
    <location>
        <begin position="156"/>
        <end position="175"/>
    </location>
</feature>
<accession>A0A5J9T3J6</accession>
<reference evidence="3 4" key="1">
    <citation type="journal article" date="2019" name="Sci. Rep.">
        <title>A high-quality genome of Eragrostis curvula grass provides insights into Poaceae evolution and supports new strategies to enhance forage quality.</title>
        <authorList>
            <person name="Carballo J."/>
            <person name="Santos B.A.C.M."/>
            <person name="Zappacosta D."/>
            <person name="Garbus I."/>
            <person name="Selva J.P."/>
            <person name="Gallo C.A."/>
            <person name="Diaz A."/>
            <person name="Albertini E."/>
            <person name="Caccamo M."/>
            <person name="Echenique V."/>
        </authorList>
    </citation>
    <scope>NUCLEOTIDE SEQUENCE [LARGE SCALE GENOMIC DNA]</scope>
    <source>
        <strain evidence="4">cv. Victoria</strain>
        <tissue evidence="3">Leaf</tissue>
    </source>
</reference>
<evidence type="ECO:0000313" key="4">
    <source>
        <dbReference type="Proteomes" id="UP000324897"/>
    </source>
</evidence>
<feature type="transmembrane region" description="Helical" evidence="1">
    <location>
        <begin position="30"/>
        <end position="49"/>
    </location>
</feature>
<keyword evidence="1" id="KW-0812">Transmembrane</keyword>
<dbReference type="Gramene" id="TVU05963">
    <property type="protein sequence ID" value="TVU05963"/>
    <property type="gene ID" value="EJB05_49149"/>
</dbReference>
<gene>
    <name evidence="2" type="ORF">EJB05_49144</name>
    <name evidence="3" type="ORF">EJB05_49149</name>
</gene>
<sequence length="232" mass="25883">MLREARVPMLPTAAATARPRRRRLLKAVSAFLRLVENAVLYGFLAALWANSVGGTFVEILGRWVCGKGSSVEAAGKAVAAWCMFLVARLLPVCIPLVMMRVGKRAKFDLAMEAKERREEEEEREKAMPASKHIISVASANDQLPERNRAQLRLPKGFNLTSLYACVPLFKLLYLGTVMQLRHEEGSFMWRVGYALFDVAHLGIAIIVAFWGVRNLVILVTVPRTEDGDDVML</sequence>
<feature type="transmembrane region" description="Helical" evidence="1">
    <location>
        <begin position="78"/>
        <end position="98"/>
    </location>
</feature>
<keyword evidence="1" id="KW-1133">Transmembrane helix</keyword>
<dbReference type="EMBL" id="RWGY01000051">
    <property type="protein sequence ID" value="TVU05963.1"/>
    <property type="molecule type" value="Genomic_DNA"/>
</dbReference>
<organism evidence="3 4">
    <name type="scientific">Eragrostis curvula</name>
    <name type="common">weeping love grass</name>
    <dbReference type="NCBI Taxonomy" id="38414"/>
    <lineage>
        <taxon>Eukaryota</taxon>
        <taxon>Viridiplantae</taxon>
        <taxon>Streptophyta</taxon>
        <taxon>Embryophyta</taxon>
        <taxon>Tracheophyta</taxon>
        <taxon>Spermatophyta</taxon>
        <taxon>Magnoliopsida</taxon>
        <taxon>Liliopsida</taxon>
        <taxon>Poales</taxon>
        <taxon>Poaceae</taxon>
        <taxon>PACMAD clade</taxon>
        <taxon>Chloridoideae</taxon>
        <taxon>Eragrostideae</taxon>
        <taxon>Eragrostidinae</taxon>
        <taxon>Eragrostis</taxon>
    </lineage>
</organism>
<comment type="caution">
    <text evidence="3">The sequence shown here is derived from an EMBL/GenBank/DDBJ whole genome shotgun (WGS) entry which is preliminary data.</text>
</comment>
<dbReference type="EMBL" id="RWGY01000051">
    <property type="protein sequence ID" value="TVU05958.1"/>
    <property type="molecule type" value="Genomic_DNA"/>
</dbReference>
<protein>
    <submittedName>
        <fullName evidence="3">Uncharacterized protein</fullName>
    </submittedName>
</protein>
<evidence type="ECO:0000313" key="3">
    <source>
        <dbReference type="EMBL" id="TVU05963.1"/>
    </source>
</evidence>
<evidence type="ECO:0000256" key="1">
    <source>
        <dbReference type="SAM" id="Phobius"/>
    </source>
</evidence>
<dbReference type="Proteomes" id="UP000324897">
    <property type="component" value="Unassembled WGS sequence"/>
</dbReference>
<keyword evidence="1" id="KW-0472">Membrane</keyword>